<feature type="region of interest" description="Disordered" evidence="1">
    <location>
        <begin position="1"/>
        <end position="26"/>
    </location>
</feature>
<dbReference type="Gene3D" id="3.40.50.280">
    <property type="entry name" value="Cobalamin-binding domain"/>
    <property type="match status" value="1"/>
</dbReference>
<feature type="domain" description="B12-binding" evidence="2">
    <location>
        <begin position="27"/>
        <end position="165"/>
    </location>
</feature>
<protein>
    <submittedName>
        <fullName evidence="3">Cobalamin B12-binding domain-containing protein</fullName>
    </submittedName>
</protein>
<dbReference type="InterPro" id="IPR006158">
    <property type="entry name" value="Cobalamin-bd"/>
</dbReference>
<accession>A0ABV9ZRX2</accession>
<dbReference type="PROSITE" id="PS51332">
    <property type="entry name" value="B12_BINDING"/>
    <property type="match status" value="1"/>
</dbReference>
<evidence type="ECO:0000313" key="3">
    <source>
        <dbReference type="EMBL" id="MFC5143210.1"/>
    </source>
</evidence>
<evidence type="ECO:0000313" key="4">
    <source>
        <dbReference type="Proteomes" id="UP001596222"/>
    </source>
</evidence>
<name>A0ABV9ZRX2_9ACTN</name>
<gene>
    <name evidence="3" type="ORF">ACFPP6_00640</name>
</gene>
<proteinExistence type="predicted"/>
<keyword evidence="4" id="KW-1185">Reference proteome</keyword>
<comment type="caution">
    <text evidence="3">The sequence shown here is derived from an EMBL/GenBank/DDBJ whole genome shotgun (WGS) entry which is preliminary data.</text>
</comment>
<evidence type="ECO:0000256" key="1">
    <source>
        <dbReference type="SAM" id="MobiDB-lite"/>
    </source>
</evidence>
<dbReference type="Proteomes" id="UP001596222">
    <property type="component" value="Unassembled WGS sequence"/>
</dbReference>
<dbReference type="EMBL" id="JBHSKJ010000001">
    <property type="protein sequence ID" value="MFC5143210.1"/>
    <property type="molecule type" value="Genomic_DNA"/>
</dbReference>
<reference evidence="4" key="1">
    <citation type="journal article" date="2019" name="Int. J. Syst. Evol. Microbiol.">
        <title>The Global Catalogue of Microorganisms (GCM) 10K type strain sequencing project: providing services to taxonomists for standard genome sequencing and annotation.</title>
        <authorList>
            <consortium name="The Broad Institute Genomics Platform"/>
            <consortium name="The Broad Institute Genome Sequencing Center for Infectious Disease"/>
            <person name="Wu L."/>
            <person name="Ma J."/>
        </authorList>
    </citation>
    <scope>NUCLEOTIDE SEQUENCE [LARGE SCALE GENOMIC DNA]</scope>
    <source>
        <strain evidence="4">CGMCC 4.1641</strain>
    </source>
</reference>
<sequence length="165" mass="16975">MSTPATTGAGPGPGAEPAGHRAPARRDATVVVTGVTSDSHTWNLVFLQLLLEELGFGVVNLGPCAPEELVVSECLARRPALLVVSSVNGHGYRDGMRLISRLRRQPGLSAVPAVIGGKLGIAGAQSAEQLGALVTAGYDAVFDDGAEGIASFRRLLDALPQRALA</sequence>
<dbReference type="Pfam" id="PF02310">
    <property type="entry name" value="B12-binding"/>
    <property type="match status" value="1"/>
</dbReference>
<organism evidence="3 4">
    <name type="scientific">Streptomyces aureoversilis</name>
    <dbReference type="NCBI Taxonomy" id="67277"/>
    <lineage>
        <taxon>Bacteria</taxon>
        <taxon>Bacillati</taxon>
        <taxon>Actinomycetota</taxon>
        <taxon>Actinomycetes</taxon>
        <taxon>Kitasatosporales</taxon>
        <taxon>Streptomycetaceae</taxon>
        <taxon>Streptomyces</taxon>
    </lineage>
</organism>
<dbReference type="RefSeq" id="WP_382035666.1">
    <property type="nucleotide sequence ID" value="NZ_JBHSKJ010000001.1"/>
</dbReference>
<dbReference type="SUPFAM" id="SSF52242">
    <property type="entry name" value="Cobalamin (vitamin B12)-binding domain"/>
    <property type="match status" value="1"/>
</dbReference>
<evidence type="ECO:0000259" key="2">
    <source>
        <dbReference type="PROSITE" id="PS51332"/>
    </source>
</evidence>
<dbReference type="InterPro" id="IPR036724">
    <property type="entry name" value="Cobalamin-bd_sf"/>
</dbReference>